<dbReference type="AlphaFoldDB" id="A0AAF3FAN4"/>
<reference evidence="3" key="1">
    <citation type="submission" date="2024-02" db="UniProtKB">
        <authorList>
            <consortium name="WormBaseParasite"/>
        </authorList>
    </citation>
    <scope>IDENTIFICATION</scope>
</reference>
<name>A0AAF3FAN4_9BILA</name>
<feature type="compositionally biased region" description="Polar residues" evidence="1">
    <location>
        <begin position="19"/>
        <end position="29"/>
    </location>
</feature>
<keyword evidence="2" id="KW-1185">Reference proteome</keyword>
<protein>
    <submittedName>
        <fullName evidence="3">Uncharacterized protein</fullName>
    </submittedName>
</protein>
<evidence type="ECO:0000313" key="2">
    <source>
        <dbReference type="Proteomes" id="UP000887575"/>
    </source>
</evidence>
<organism evidence="2 3">
    <name type="scientific">Mesorhabditis belari</name>
    <dbReference type="NCBI Taxonomy" id="2138241"/>
    <lineage>
        <taxon>Eukaryota</taxon>
        <taxon>Metazoa</taxon>
        <taxon>Ecdysozoa</taxon>
        <taxon>Nematoda</taxon>
        <taxon>Chromadorea</taxon>
        <taxon>Rhabditida</taxon>
        <taxon>Rhabditina</taxon>
        <taxon>Rhabditomorpha</taxon>
        <taxon>Rhabditoidea</taxon>
        <taxon>Rhabditidae</taxon>
        <taxon>Mesorhabditinae</taxon>
        <taxon>Mesorhabditis</taxon>
    </lineage>
</organism>
<dbReference type="Proteomes" id="UP000887575">
    <property type="component" value="Unassembled WGS sequence"/>
</dbReference>
<accession>A0AAF3FAN4</accession>
<sequence length="70" mass="7997">MDERSKTGCDEDPNILIPHSSNSVLERSRSTRSTTFQCFQWIAREEPGHLSPMKCLHSNSATPIGLRYLY</sequence>
<dbReference type="WBParaSite" id="MBELARI_LOCUS3875">
    <property type="protein sequence ID" value="MBELARI_LOCUS3875"/>
    <property type="gene ID" value="MBELARI_LOCUS3875"/>
</dbReference>
<evidence type="ECO:0000313" key="3">
    <source>
        <dbReference type="WBParaSite" id="MBELARI_LOCUS3875"/>
    </source>
</evidence>
<proteinExistence type="predicted"/>
<evidence type="ECO:0000256" key="1">
    <source>
        <dbReference type="SAM" id="MobiDB-lite"/>
    </source>
</evidence>
<feature type="region of interest" description="Disordered" evidence="1">
    <location>
        <begin position="1"/>
        <end position="29"/>
    </location>
</feature>